<evidence type="ECO:0000256" key="11">
    <source>
        <dbReference type="ARBA" id="ARBA00030126"/>
    </source>
</evidence>
<dbReference type="InterPro" id="IPR026103">
    <property type="entry name" value="HARBI1_animal"/>
</dbReference>
<comment type="subcellular location">
    <subcellularLocation>
        <location evidence="3">Cytoplasm</location>
    </subcellularLocation>
    <subcellularLocation>
        <location evidence="2">Nucleus</location>
    </subcellularLocation>
</comment>
<evidence type="ECO:0000256" key="3">
    <source>
        <dbReference type="ARBA" id="ARBA00004496"/>
    </source>
</evidence>
<comment type="cofactor">
    <cofactor evidence="1">
        <name>a divalent metal cation</name>
        <dbReference type="ChEBI" id="CHEBI:60240"/>
    </cofactor>
</comment>
<dbReference type="EnsemblMetazoa" id="G13914.1">
    <property type="protein sequence ID" value="G13914.1:cds"/>
    <property type="gene ID" value="G13914"/>
</dbReference>
<evidence type="ECO:0000256" key="6">
    <source>
        <dbReference type="ARBA" id="ARBA00022490"/>
    </source>
</evidence>
<evidence type="ECO:0000256" key="10">
    <source>
        <dbReference type="ARBA" id="ARBA00023242"/>
    </source>
</evidence>
<evidence type="ECO:0000256" key="4">
    <source>
        <dbReference type="ARBA" id="ARBA00006958"/>
    </source>
</evidence>
<evidence type="ECO:0000256" key="5">
    <source>
        <dbReference type="ARBA" id="ARBA00015519"/>
    </source>
</evidence>
<dbReference type="Pfam" id="PF13359">
    <property type="entry name" value="DDE_Tnp_4"/>
    <property type="match status" value="1"/>
</dbReference>
<evidence type="ECO:0000256" key="1">
    <source>
        <dbReference type="ARBA" id="ARBA00001968"/>
    </source>
</evidence>
<name>A0A8W8IF33_MAGGI</name>
<dbReference type="PRINTS" id="PR02086">
    <property type="entry name" value="PUTNUCHARBI1"/>
</dbReference>
<dbReference type="Proteomes" id="UP000005408">
    <property type="component" value="Unassembled WGS sequence"/>
</dbReference>
<keyword evidence="7" id="KW-0540">Nuclease</keyword>
<accession>A0A8W8IF33</accession>
<dbReference type="GO" id="GO:0016787">
    <property type="term" value="F:hydrolase activity"/>
    <property type="evidence" value="ECO:0007669"/>
    <property type="project" value="UniProtKB-KW"/>
</dbReference>
<evidence type="ECO:0000313" key="15">
    <source>
        <dbReference type="Proteomes" id="UP000005408"/>
    </source>
</evidence>
<keyword evidence="6" id="KW-0963">Cytoplasm</keyword>
<feature type="domain" description="DDE Tnp4" evidence="13">
    <location>
        <begin position="134"/>
        <end position="249"/>
    </location>
</feature>
<keyword evidence="9" id="KW-0378">Hydrolase</keyword>
<organism evidence="14 15">
    <name type="scientific">Magallana gigas</name>
    <name type="common">Pacific oyster</name>
    <name type="synonym">Crassostrea gigas</name>
    <dbReference type="NCBI Taxonomy" id="29159"/>
    <lineage>
        <taxon>Eukaryota</taxon>
        <taxon>Metazoa</taxon>
        <taxon>Spiralia</taxon>
        <taxon>Lophotrochozoa</taxon>
        <taxon>Mollusca</taxon>
        <taxon>Bivalvia</taxon>
        <taxon>Autobranchia</taxon>
        <taxon>Pteriomorphia</taxon>
        <taxon>Ostreida</taxon>
        <taxon>Ostreoidea</taxon>
        <taxon>Ostreidae</taxon>
        <taxon>Magallana</taxon>
    </lineage>
</organism>
<evidence type="ECO:0000256" key="9">
    <source>
        <dbReference type="ARBA" id="ARBA00022801"/>
    </source>
</evidence>
<dbReference type="PANTHER" id="PTHR22930:SF250">
    <property type="entry name" value="NUCLEASE HARBI1-LIKE PROTEIN"/>
    <property type="match status" value="1"/>
</dbReference>
<dbReference type="GO" id="GO:0005737">
    <property type="term" value="C:cytoplasm"/>
    <property type="evidence" value="ECO:0007669"/>
    <property type="project" value="UniProtKB-SubCell"/>
</dbReference>
<evidence type="ECO:0000313" key="14">
    <source>
        <dbReference type="EnsemblMetazoa" id="G13914.1:cds"/>
    </source>
</evidence>
<dbReference type="GO" id="GO:0005634">
    <property type="term" value="C:nucleus"/>
    <property type="evidence" value="ECO:0007669"/>
    <property type="project" value="UniProtKB-SubCell"/>
</dbReference>
<proteinExistence type="inferred from homology"/>
<dbReference type="InterPro" id="IPR045249">
    <property type="entry name" value="HARBI1-like"/>
</dbReference>
<evidence type="ECO:0000259" key="13">
    <source>
        <dbReference type="Pfam" id="PF13359"/>
    </source>
</evidence>
<dbReference type="InterPro" id="IPR027806">
    <property type="entry name" value="HARBI1_dom"/>
</dbReference>
<dbReference type="AlphaFoldDB" id="A0A8W8IF33"/>
<comment type="similarity">
    <text evidence="4">Belongs to the HARBI1 family.</text>
</comment>
<keyword evidence="10" id="KW-0539">Nucleus</keyword>
<protein>
    <recommendedName>
        <fullName evidence="5">Putative nuclease HARBI1</fullName>
    </recommendedName>
    <alternativeName>
        <fullName evidence="11">Harbinger transposase-derived nuclease</fullName>
    </alternativeName>
</protein>
<evidence type="ECO:0000256" key="7">
    <source>
        <dbReference type="ARBA" id="ARBA00022722"/>
    </source>
</evidence>
<evidence type="ECO:0000256" key="8">
    <source>
        <dbReference type="ARBA" id="ARBA00022723"/>
    </source>
</evidence>
<keyword evidence="8" id="KW-0479">Metal-binding</keyword>
<comment type="function">
    <text evidence="12">Transposase-derived protein that may have nuclease activity. Does not have transposase activity.</text>
</comment>
<dbReference type="PANTHER" id="PTHR22930">
    <property type="match status" value="1"/>
</dbReference>
<keyword evidence="15" id="KW-1185">Reference proteome</keyword>
<sequence>MADLLLFGNVFVEKKKRNYRERIEMTGLSDTKIRSRFRFRRDSITYISDIVRYDLQRATKRSLSISVEMQVMLALRFYASGSFLEVIGDTMGFDKSTVSWAIDDVTNALIAKKDRFIKWPNHVEILKSKQNFFSRGKFINIDAQWPGSTHDSHVFRTSVVCTFFEHRGVEDGYLIGDSGYACSMFLITPYLHPANLSEEAFNTAHCRTRNAVERVFGWWKRRFHVLHSEIKMKPAKVCKIIGACAILHNIAISLKEEMDDEDEDDVNAAVHLAYRGPEDGRAIRNFITRTYF</sequence>
<dbReference type="GO" id="GO:0004518">
    <property type="term" value="F:nuclease activity"/>
    <property type="evidence" value="ECO:0007669"/>
    <property type="project" value="UniProtKB-KW"/>
</dbReference>
<evidence type="ECO:0000256" key="12">
    <source>
        <dbReference type="ARBA" id="ARBA00045850"/>
    </source>
</evidence>
<evidence type="ECO:0000256" key="2">
    <source>
        <dbReference type="ARBA" id="ARBA00004123"/>
    </source>
</evidence>
<dbReference type="GO" id="GO:0046872">
    <property type="term" value="F:metal ion binding"/>
    <property type="evidence" value="ECO:0007669"/>
    <property type="project" value="UniProtKB-KW"/>
</dbReference>
<reference evidence="14" key="1">
    <citation type="submission" date="2022-08" db="UniProtKB">
        <authorList>
            <consortium name="EnsemblMetazoa"/>
        </authorList>
    </citation>
    <scope>IDENTIFICATION</scope>
    <source>
        <strain evidence="14">05x7-T-G4-1.051#20</strain>
    </source>
</reference>